<gene>
    <name evidence="3" type="ORF">RND81_10G018500</name>
</gene>
<sequence>MPKLVLIYLIILLQIQTIMSVSKMDLIKIAPVSAAASTAPAAAAPAGMVHIRVVSRHSGDAGGDVILGGFAVAVVAAVVCYIRATRKTTIHQPGALTIR</sequence>
<keyword evidence="4" id="KW-1185">Reference proteome</keyword>
<dbReference type="PANTHER" id="PTHR34558:SF9">
    <property type="entry name" value="F3L24.15 PROTEIN"/>
    <property type="match status" value="1"/>
</dbReference>
<feature type="transmembrane region" description="Helical" evidence="1">
    <location>
        <begin position="65"/>
        <end position="82"/>
    </location>
</feature>
<feature type="chain" id="PRO_5043654322" evidence="2">
    <location>
        <begin position="21"/>
        <end position="99"/>
    </location>
</feature>
<evidence type="ECO:0000256" key="2">
    <source>
        <dbReference type="SAM" id="SignalP"/>
    </source>
</evidence>
<evidence type="ECO:0000313" key="3">
    <source>
        <dbReference type="EMBL" id="KAK9681659.1"/>
    </source>
</evidence>
<dbReference type="PANTHER" id="PTHR34558">
    <property type="entry name" value="EXPRESSED PROTEIN"/>
    <property type="match status" value="1"/>
</dbReference>
<accession>A0AAW1HZN2</accession>
<dbReference type="EMBL" id="JBDFQZ010000010">
    <property type="protein sequence ID" value="KAK9681659.1"/>
    <property type="molecule type" value="Genomic_DNA"/>
</dbReference>
<comment type="caution">
    <text evidence="3">The sequence shown here is derived from an EMBL/GenBank/DDBJ whole genome shotgun (WGS) entry which is preliminary data.</text>
</comment>
<feature type="signal peptide" evidence="2">
    <location>
        <begin position="1"/>
        <end position="20"/>
    </location>
</feature>
<protein>
    <submittedName>
        <fullName evidence="3">Uncharacterized protein</fullName>
    </submittedName>
</protein>
<keyword evidence="1" id="KW-1133">Transmembrane helix</keyword>
<keyword evidence="1" id="KW-0812">Transmembrane</keyword>
<organism evidence="3 4">
    <name type="scientific">Saponaria officinalis</name>
    <name type="common">Common soapwort</name>
    <name type="synonym">Lychnis saponaria</name>
    <dbReference type="NCBI Taxonomy" id="3572"/>
    <lineage>
        <taxon>Eukaryota</taxon>
        <taxon>Viridiplantae</taxon>
        <taxon>Streptophyta</taxon>
        <taxon>Embryophyta</taxon>
        <taxon>Tracheophyta</taxon>
        <taxon>Spermatophyta</taxon>
        <taxon>Magnoliopsida</taxon>
        <taxon>eudicotyledons</taxon>
        <taxon>Gunneridae</taxon>
        <taxon>Pentapetalae</taxon>
        <taxon>Caryophyllales</taxon>
        <taxon>Caryophyllaceae</taxon>
        <taxon>Caryophylleae</taxon>
        <taxon>Saponaria</taxon>
    </lineage>
</organism>
<keyword evidence="1" id="KW-0472">Membrane</keyword>
<dbReference type="Proteomes" id="UP001443914">
    <property type="component" value="Unassembled WGS sequence"/>
</dbReference>
<name>A0AAW1HZN2_SAPOF</name>
<evidence type="ECO:0000256" key="1">
    <source>
        <dbReference type="SAM" id="Phobius"/>
    </source>
</evidence>
<proteinExistence type="predicted"/>
<evidence type="ECO:0000313" key="4">
    <source>
        <dbReference type="Proteomes" id="UP001443914"/>
    </source>
</evidence>
<dbReference type="AlphaFoldDB" id="A0AAW1HZN2"/>
<reference evidence="3" key="1">
    <citation type="submission" date="2024-03" db="EMBL/GenBank/DDBJ databases">
        <title>WGS assembly of Saponaria officinalis var. Norfolk2.</title>
        <authorList>
            <person name="Jenkins J."/>
            <person name="Shu S."/>
            <person name="Grimwood J."/>
            <person name="Barry K."/>
            <person name="Goodstein D."/>
            <person name="Schmutz J."/>
            <person name="Leebens-Mack J."/>
            <person name="Osbourn A."/>
        </authorList>
    </citation>
    <scope>NUCLEOTIDE SEQUENCE [LARGE SCALE GENOMIC DNA]</scope>
    <source>
        <strain evidence="3">JIC</strain>
    </source>
</reference>
<keyword evidence="2" id="KW-0732">Signal</keyword>